<reference evidence="2" key="1">
    <citation type="submission" date="2016-10" db="EMBL/GenBank/DDBJ databases">
        <authorList>
            <person name="Varghese N."/>
            <person name="Submissions S."/>
        </authorList>
    </citation>
    <scope>NUCLEOTIDE SEQUENCE [LARGE SCALE GENOMIC DNA]</scope>
    <source>
        <strain evidence="2">JCM 18416</strain>
    </source>
</reference>
<dbReference type="EMBL" id="FNJJ01000010">
    <property type="protein sequence ID" value="SDP98594.1"/>
    <property type="molecule type" value="Genomic_DNA"/>
</dbReference>
<dbReference type="RefSeq" id="WP_208598812.1">
    <property type="nucleotide sequence ID" value="NZ_FNJJ01000010.1"/>
</dbReference>
<evidence type="ECO:0000313" key="1">
    <source>
        <dbReference type="EMBL" id="SDP98594.1"/>
    </source>
</evidence>
<dbReference type="Proteomes" id="UP000199460">
    <property type="component" value="Unassembled WGS sequence"/>
</dbReference>
<evidence type="ECO:0000313" key="2">
    <source>
        <dbReference type="Proteomes" id="UP000199460"/>
    </source>
</evidence>
<dbReference type="NCBIfam" id="NF041811">
    <property type="entry name" value="Avs1c"/>
    <property type="match status" value="1"/>
</dbReference>
<accession>A0A1H0X6K3</accession>
<proteinExistence type="predicted"/>
<protein>
    <submittedName>
        <fullName evidence="1">Uncharacterized protein</fullName>
    </submittedName>
</protein>
<dbReference type="AlphaFoldDB" id="A0A1H0X6K3"/>
<gene>
    <name evidence="1" type="ORF">SAMN05216213_11032</name>
</gene>
<sequence length="103" mass="11786">MLPKLTTMQQPMTRGEFEERIYLTFEQIETGQLHPSGLDGLLDVRHLPNGRIDMLSVNEMVRLNANMSHRMIATDMGEMLRQMASKEEACKGGEDDEIFEDKS</sequence>
<organism evidence="1 2">
    <name type="scientific">Ectopseudomonas guguanensis</name>
    <dbReference type="NCBI Taxonomy" id="1198456"/>
    <lineage>
        <taxon>Bacteria</taxon>
        <taxon>Pseudomonadati</taxon>
        <taxon>Pseudomonadota</taxon>
        <taxon>Gammaproteobacteria</taxon>
        <taxon>Pseudomonadales</taxon>
        <taxon>Pseudomonadaceae</taxon>
        <taxon>Ectopseudomonas</taxon>
    </lineage>
</organism>
<dbReference type="GeneID" id="300932757"/>
<keyword evidence="2" id="KW-1185">Reference proteome</keyword>
<name>A0A1H0X6K3_9GAMM</name>